<protein>
    <submittedName>
        <fullName evidence="5">Leucine-rich repeat-containing protein 57</fullName>
    </submittedName>
</protein>
<reference evidence="5" key="2">
    <citation type="submission" date="2016-06" db="UniProtKB">
        <authorList>
            <consortium name="WormBaseParasite"/>
        </authorList>
    </citation>
    <scope>IDENTIFICATION</scope>
</reference>
<evidence type="ECO:0000256" key="3">
    <source>
        <dbReference type="SAM" id="MobiDB-lite"/>
    </source>
</evidence>
<dbReference type="WBParaSite" id="GPLIN_000694700">
    <property type="protein sequence ID" value="GPLIN_000694700"/>
    <property type="gene ID" value="GPLIN_000694700"/>
</dbReference>
<feature type="region of interest" description="Disordered" evidence="3">
    <location>
        <begin position="1"/>
        <end position="23"/>
    </location>
</feature>
<dbReference type="SMART" id="SM00369">
    <property type="entry name" value="LRR_TYP"/>
    <property type="match status" value="4"/>
</dbReference>
<dbReference type="SMART" id="SM00364">
    <property type="entry name" value="LRR_BAC"/>
    <property type="match status" value="5"/>
</dbReference>
<feature type="compositionally biased region" description="Low complexity" evidence="3">
    <location>
        <begin position="1"/>
        <end position="16"/>
    </location>
</feature>
<dbReference type="Gene3D" id="3.80.10.10">
    <property type="entry name" value="Ribonuclease Inhibitor"/>
    <property type="match status" value="2"/>
</dbReference>
<dbReference type="PROSITE" id="PS51450">
    <property type="entry name" value="LRR"/>
    <property type="match status" value="3"/>
</dbReference>
<evidence type="ECO:0000313" key="5">
    <source>
        <dbReference type="WBParaSite" id="GPLIN_000694700"/>
    </source>
</evidence>
<dbReference type="Pfam" id="PF13855">
    <property type="entry name" value="LRR_8"/>
    <property type="match status" value="1"/>
</dbReference>
<dbReference type="InterPro" id="IPR001611">
    <property type="entry name" value="Leu-rich_rpt"/>
</dbReference>
<dbReference type="SUPFAM" id="SSF52058">
    <property type="entry name" value="L domain-like"/>
    <property type="match status" value="1"/>
</dbReference>
<dbReference type="InterPro" id="IPR050216">
    <property type="entry name" value="LRR_domain-containing"/>
</dbReference>
<keyword evidence="1" id="KW-0433">Leucine-rich repeat</keyword>
<evidence type="ECO:0000313" key="4">
    <source>
        <dbReference type="Proteomes" id="UP000050741"/>
    </source>
</evidence>
<dbReference type="GO" id="GO:0005737">
    <property type="term" value="C:cytoplasm"/>
    <property type="evidence" value="ECO:0007669"/>
    <property type="project" value="TreeGrafter"/>
</dbReference>
<dbReference type="InterPro" id="IPR003591">
    <property type="entry name" value="Leu-rich_rpt_typical-subtyp"/>
</dbReference>
<evidence type="ECO:0000256" key="1">
    <source>
        <dbReference type="ARBA" id="ARBA00022614"/>
    </source>
</evidence>
<dbReference type="Proteomes" id="UP000050741">
    <property type="component" value="Unassembled WGS sequence"/>
</dbReference>
<name>A0A183C253_GLOPA</name>
<reference evidence="4" key="1">
    <citation type="submission" date="2014-05" db="EMBL/GenBank/DDBJ databases">
        <title>The genome and life-stage specific transcriptomes of Globodera pallida elucidate key aspects of plant parasitism by a cyst nematode.</title>
        <authorList>
            <person name="Cotton J.A."/>
            <person name="Lilley C.J."/>
            <person name="Jones L.M."/>
            <person name="Kikuchi T."/>
            <person name="Reid A.J."/>
            <person name="Thorpe P."/>
            <person name="Tsai I.J."/>
            <person name="Beasley H."/>
            <person name="Blok V."/>
            <person name="Cock P.J.A."/>
            <person name="Van den Akker S.E."/>
            <person name="Holroyd N."/>
            <person name="Hunt M."/>
            <person name="Mantelin S."/>
            <person name="Naghra H."/>
            <person name="Pain A."/>
            <person name="Palomares-Rius J.E."/>
            <person name="Zarowiecki M."/>
            <person name="Berriman M."/>
            <person name="Jones J.T."/>
            <person name="Urwin P.E."/>
        </authorList>
    </citation>
    <scope>NUCLEOTIDE SEQUENCE [LARGE SCALE GENOMIC DNA]</scope>
    <source>
        <strain evidence="4">Lindley</strain>
    </source>
</reference>
<evidence type="ECO:0000256" key="2">
    <source>
        <dbReference type="ARBA" id="ARBA00022737"/>
    </source>
</evidence>
<accession>A0A183C253</accession>
<dbReference type="AlphaFoldDB" id="A0A183C253"/>
<dbReference type="InterPro" id="IPR032675">
    <property type="entry name" value="LRR_dom_sf"/>
</dbReference>
<organism evidence="4 5">
    <name type="scientific">Globodera pallida</name>
    <name type="common">Potato cyst nematode worm</name>
    <name type="synonym">Heterodera pallida</name>
    <dbReference type="NCBI Taxonomy" id="36090"/>
    <lineage>
        <taxon>Eukaryota</taxon>
        <taxon>Metazoa</taxon>
        <taxon>Ecdysozoa</taxon>
        <taxon>Nematoda</taxon>
        <taxon>Chromadorea</taxon>
        <taxon>Rhabditida</taxon>
        <taxon>Tylenchina</taxon>
        <taxon>Tylenchomorpha</taxon>
        <taxon>Tylenchoidea</taxon>
        <taxon>Heteroderidae</taxon>
        <taxon>Heteroderinae</taxon>
        <taxon>Globodera</taxon>
    </lineage>
</organism>
<keyword evidence="4" id="KW-1185">Reference proteome</keyword>
<keyword evidence="2" id="KW-0677">Repeat</keyword>
<dbReference type="PANTHER" id="PTHR48051:SF62">
    <property type="entry name" value="LEUCINE-RICH REPEAT-CONTAINING PROTEIN 57"/>
    <property type="match status" value="1"/>
</dbReference>
<sequence length="284" mass="31169">MGNEPSNRSKNGPSSSSKKDGPAACLQKVLPSSLKLGSGQFSSSAIRRLLEQAKKSRTLQLKGAGIKSIPPNVVEELHSALRILALSGNKIRELPPSIGTFSMLKQLYIANNRLTSLPDEIGCLKTLELLDAAGNQLTELPDSLAACNSLTQVNVSSNKLSKFPAVLTRLLRLEVLDLSENAISALPDELLFSIAMLRATELIMRRNQLTSLNAAHLTKCEQLKIIRLDENCLPKEAFTAELLEQSALTLITHEGNLFAEKEFQALPGYDAYEQRFTATRRRLF</sequence>
<proteinExistence type="predicted"/>
<dbReference type="PANTHER" id="PTHR48051">
    <property type="match status" value="1"/>
</dbReference>